<evidence type="ECO:0000313" key="5">
    <source>
        <dbReference type="Proteomes" id="UP000199296"/>
    </source>
</evidence>
<keyword evidence="1 2" id="KW-0732">Signal</keyword>
<evidence type="ECO:0000313" key="4">
    <source>
        <dbReference type="EMBL" id="SDG57395.1"/>
    </source>
</evidence>
<evidence type="ECO:0000256" key="2">
    <source>
        <dbReference type="SAM" id="SignalP"/>
    </source>
</evidence>
<dbReference type="AlphaFoldDB" id="A0A1G7VC26"/>
<proteinExistence type="predicted"/>
<dbReference type="OrthoDB" id="1652165at2"/>
<reference evidence="4 5" key="1">
    <citation type="submission" date="2016-10" db="EMBL/GenBank/DDBJ databases">
        <authorList>
            <person name="de Groot N.N."/>
        </authorList>
    </citation>
    <scope>NUCLEOTIDE SEQUENCE [LARGE SCALE GENOMIC DNA]</scope>
    <source>
        <strain evidence="4 5">DSM 19803</strain>
    </source>
</reference>
<dbReference type="Pfam" id="PF18962">
    <property type="entry name" value="Por_Secre_tail"/>
    <property type="match status" value="1"/>
</dbReference>
<feature type="chain" id="PRO_5011591762" evidence="2">
    <location>
        <begin position="23"/>
        <end position="716"/>
    </location>
</feature>
<organism evidence="4 5">
    <name type="scientific">Psychroflexus sediminis</name>
    <dbReference type="NCBI Taxonomy" id="470826"/>
    <lineage>
        <taxon>Bacteria</taxon>
        <taxon>Pseudomonadati</taxon>
        <taxon>Bacteroidota</taxon>
        <taxon>Flavobacteriia</taxon>
        <taxon>Flavobacteriales</taxon>
        <taxon>Flavobacteriaceae</taxon>
        <taxon>Psychroflexus</taxon>
    </lineage>
</organism>
<dbReference type="EMBL" id="FNCW01000003">
    <property type="protein sequence ID" value="SDG57395.1"/>
    <property type="molecule type" value="Genomic_DNA"/>
</dbReference>
<keyword evidence="5" id="KW-1185">Reference proteome</keyword>
<feature type="signal peptide" evidence="2">
    <location>
        <begin position="1"/>
        <end position="22"/>
    </location>
</feature>
<name>A0A1G7VC26_9FLAO</name>
<sequence length="716" mass="79835">MRILVLAIVLMALHPFSSDLYAQNLQADCECDFVIDNENQNIPSSQGNSGKGTEDKTVCFTGNFEYNLVNEVLGKNVSLCVGEGVKLNIDRIDFKGDKTIHNFGILNLLDNSLTTKNNRPLVFSKQGEIAFTGIERQVIDFMNRTEIGSLSINNQNDVELIQGNLDVFRNIELLNGNLITNHSGTTPEENLITFKSDSVNTAILREVAGSNRIIGAIRVERYLSKSNRAFRYLSSSLNSAASIQDNWQEGVNNTVNNYNSNKNPNPGYGTHITGNLQGNNGFDASLTGNPSLFSWNSSSGNWEAIANTDQTLLKAGKAYSLLVRGDRSTNIYTSNSAYEGSTTLRSLGELVVGNVDLSDQLNKTPAGFSLVGNPYQAQVDIKKTLQKSSSHLKRNFYYAWSPALQTRGGYVTVDLDTNPVEYIPAGKDFTSTTQKNFRFIQPNQSVFIETANSASEQTPPTLIFKEEFKTKNTVSNQVFSIPEQIGKIDLTLARKQDNQVVDGVRFKFSENYANEVNQYDATKVWNNEEAFSIVSNNANYLAIEKRQYPDVGEQLKFWIGNYTTQEYTMLIELSDIEGYEVFLKDNYLDRMIILENGGNNIDFTVDKSIAESSSSDRFELRFEPVTLSTQNSVESEVFELYPNPSSRGLVYLRHDPMTSEESAVEVFSMLGQKMKVASERVSNSEVKLNVSSLSTGLYLVKLSNSTQSRTKKLIIK</sequence>
<evidence type="ECO:0000256" key="1">
    <source>
        <dbReference type="ARBA" id="ARBA00022729"/>
    </source>
</evidence>
<dbReference type="Proteomes" id="UP000199296">
    <property type="component" value="Unassembled WGS sequence"/>
</dbReference>
<evidence type="ECO:0000259" key="3">
    <source>
        <dbReference type="Pfam" id="PF18962"/>
    </source>
</evidence>
<dbReference type="NCBIfam" id="TIGR04183">
    <property type="entry name" value="Por_Secre_tail"/>
    <property type="match status" value="1"/>
</dbReference>
<dbReference type="RefSeq" id="WP_093366004.1">
    <property type="nucleotide sequence ID" value="NZ_FNCW01000003.1"/>
</dbReference>
<feature type="domain" description="Secretion system C-terminal sorting" evidence="3">
    <location>
        <begin position="640"/>
        <end position="715"/>
    </location>
</feature>
<gene>
    <name evidence="4" type="ORF">SAMN04488027_103224</name>
</gene>
<protein>
    <submittedName>
        <fullName evidence="4">Por secretion system C-terminal sorting domain-containing protein</fullName>
    </submittedName>
</protein>
<dbReference type="STRING" id="470826.SAMN04488027_103224"/>
<dbReference type="InterPro" id="IPR026444">
    <property type="entry name" value="Secre_tail"/>
</dbReference>
<accession>A0A1G7VC26</accession>